<reference evidence="1 2" key="1">
    <citation type="submission" date="2019-08" db="EMBL/GenBank/DDBJ databases">
        <authorList>
            <person name="Peeters C."/>
        </authorList>
    </citation>
    <scope>NUCLEOTIDE SEQUENCE [LARGE SCALE GENOMIC DNA]</scope>
    <source>
        <strain evidence="1 2">LMG 30175</strain>
    </source>
</reference>
<evidence type="ECO:0000313" key="2">
    <source>
        <dbReference type="Proteomes" id="UP000414233"/>
    </source>
</evidence>
<gene>
    <name evidence="1" type="ORF">PTE30175_00124</name>
</gene>
<name>A0A5E4RFC0_9BURK</name>
<dbReference type="AlphaFoldDB" id="A0A5E4RFC0"/>
<keyword evidence="2" id="KW-1185">Reference proteome</keyword>
<accession>A0A5E4RFC0</accession>
<organism evidence="1 2">
    <name type="scientific">Pandoraea terrae</name>
    <dbReference type="NCBI Taxonomy" id="1537710"/>
    <lineage>
        <taxon>Bacteria</taxon>
        <taxon>Pseudomonadati</taxon>
        <taxon>Pseudomonadota</taxon>
        <taxon>Betaproteobacteria</taxon>
        <taxon>Burkholderiales</taxon>
        <taxon>Burkholderiaceae</taxon>
        <taxon>Pandoraea</taxon>
    </lineage>
</organism>
<evidence type="ECO:0000313" key="1">
    <source>
        <dbReference type="EMBL" id="VVD61513.1"/>
    </source>
</evidence>
<protein>
    <submittedName>
        <fullName evidence="1">Uncharacterized protein</fullName>
    </submittedName>
</protein>
<sequence>MCESRPPVPPAIAVFAEFLLETLGEAPGGNSLSIDYPVRIASPNNA</sequence>
<dbReference type="EMBL" id="CABPRZ010000001">
    <property type="protein sequence ID" value="VVD61513.1"/>
    <property type="molecule type" value="Genomic_DNA"/>
</dbReference>
<proteinExistence type="predicted"/>
<dbReference type="Proteomes" id="UP000414233">
    <property type="component" value="Unassembled WGS sequence"/>
</dbReference>